<keyword evidence="16" id="KW-0472">Membrane</keyword>
<evidence type="ECO:0000313" key="20">
    <source>
        <dbReference type="EnsemblMetazoa" id="Aqu2.1.42521_001"/>
    </source>
</evidence>
<dbReference type="GO" id="GO:0046872">
    <property type="term" value="F:metal ion binding"/>
    <property type="evidence" value="ECO:0007669"/>
    <property type="project" value="UniProtKB-KW"/>
</dbReference>
<feature type="domain" description="AIG1-type G" evidence="19">
    <location>
        <begin position="50"/>
        <end position="194"/>
    </location>
</feature>
<dbReference type="Gene3D" id="3.40.50.300">
    <property type="entry name" value="P-loop containing nucleotide triphosphate hydrolases"/>
    <property type="match status" value="1"/>
</dbReference>
<dbReference type="InterPro" id="IPR045058">
    <property type="entry name" value="GIMA/IAN/Toc"/>
</dbReference>
<dbReference type="PANTHER" id="PTHR10903">
    <property type="entry name" value="GTPASE, IMAP FAMILY MEMBER-RELATED"/>
    <property type="match status" value="1"/>
</dbReference>
<dbReference type="Pfam" id="PF04548">
    <property type="entry name" value="AIG1"/>
    <property type="match status" value="1"/>
</dbReference>
<comment type="similarity">
    <text evidence="3">Belongs to the TRAFAC class TrmE-Era-EngA-EngB-Septin-like GTPase superfamily. AIG1/Toc34/Toc159-like paraseptin GTPase family. IAN subfamily.</text>
</comment>
<evidence type="ECO:0000256" key="6">
    <source>
        <dbReference type="ARBA" id="ARBA00022640"/>
    </source>
</evidence>
<keyword evidence="9" id="KW-0547">Nucleotide-binding</keyword>
<evidence type="ECO:0000256" key="18">
    <source>
        <dbReference type="SAM" id="MobiDB-lite"/>
    </source>
</evidence>
<evidence type="ECO:0000256" key="8">
    <source>
        <dbReference type="ARBA" id="ARBA00022723"/>
    </source>
</evidence>
<evidence type="ECO:0000256" key="9">
    <source>
        <dbReference type="ARBA" id="ARBA00022741"/>
    </source>
</evidence>
<keyword evidence="15" id="KW-0342">GTP-binding</keyword>
<evidence type="ECO:0000256" key="10">
    <source>
        <dbReference type="ARBA" id="ARBA00022801"/>
    </source>
</evidence>
<dbReference type="AlphaFoldDB" id="A0A1X7VQ85"/>
<keyword evidence="14" id="KW-1133">Transmembrane helix</keyword>
<proteinExistence type="inferred from homology"/>
<keyword evidence="11" id="KW-1002">Plastid outer membrane</keyword>
<dbReference type="PANTHER" id="PTHR10903:SF135">
    <property type="entry name" value="TRANSLOCASE OF CHLOROPLAST 120, CHLOROPLASTIC-RELATED"/>
    <property type="match status" value="1"/>
</dbReference>
<feature type="region of interest" description="Disordered" evidence="18">
    <location>
        <begin position="1"/>
        <end position="31"/>
    </location>
</feature>
<evidence type="ECO:0000256" key="15">
    <source>
        <dbReference type="ARBA" id="ARBA00023134"/>
    </source>
</evidence>
<accession>A0A1X7VQ85</accession>
<dbReference type="GO" id="GO:0016787">
    <property type="term" value="F:hydrolase activity"/>
    <property type="evidence" value="ECO:0007669"/>
    <property type="project" value="UniProtKB-KW"/>
</dbReference>
<evidence type="ECO:0000256" key="3">
    <source>
        <dbReference type="ARBA" id="ARBA00008535"/>
    </source>
</evidence>
<evidence type="ECO:0000256" key="12">
    <source>
        <dbReference type="ARBA" id="ARBA00022842"/>
    </source>
</evidence>
<evidence type="ECO:0000256" key="4">
    <source>
        <dbReference type="ARBA" id="ARBA00022448"/>
    </source>
</evidence>
<keyword evidence="10" id="KW-0378">Hydrolase</keyword>
<name>A0A1X7VQ85_AMPQE</name>
<evidence type="ECO:0000256" key="13">
    <source>
        <dbReference type="ARBA" id="ARBA00022927"/>
    </source>
</evidence>
<keyword evidence="7" id="KW-0812">Transmembrane</keyword>
<evidence type="ECO:0000256" key="17">
    <source>
        <dbReference type="ARBA" id="ARBA00024013"/>
    </source>
</evidence>
<dbReference type="InterPro" id="IPR027417">
    <property type="entry name" value="P-loop_NTPase"/>
</dbReference>
<keyword evidence="12" id="KW-0460">Magnesium</keyword>
<dbReference type="SUPFAM" id="SSF52540">
    <property type="entry name" value="P-loop containing nucleoside triphosphate hydrolases"/>
    <property type="match status" value="1"/>
</dbReference>
<evidence type="ECO:0000259" key="19">
    <source>
        <dbReference type="Pfam" id="PF04548"/>
    </source>
</evidence>
<keyword evidence="4" id="KW-0813">Transport</keyword>
<evidence type="ECO:0000256" key="1">
    <source>
        <dbReference type="ARBA" id="ARBA00001946"/>
    </source>
</evidence>
<organism evidence="20">
    <name type="scientific">Amphimedon queenslandica</name>
    <name type="common">Sponge</name>
    <dbReference type="NCBI Taxonomy" id="400682"/>
    <lineage>
        <taxon>Eukaryota</taxon>
        <taxon>Metazoa</taxon>
        <taxon>Porifera</taxon>
        <taxon>Demospongiae</taxon>
        <taxon>Heteroscleromorpha</taxon>
        <taxon>Haplosclerida</taxon>
        <taxon>Niphatidae</taxon>
        <taxon>Amphimedon</taxon>
    </lineage>
</organism>
<keyword evidence="13" id="KW-0653">Protein transport</keyword>
<evidence type="ECO:0000256" key="16">
    <source>
        <dbReference type="ARBA" id="ARBA00023136"/>
    </source>
</evidence>
<evidence type="ECO:0000256" key="11">
    <source>
        <dbReference type="ARBA" id="ARBA00022805"/>
    </source>
</evidence>
<evidence type="ECO:0000256" key="5">
    <source>
        <dbReference type="ARBA" id="ARBA00022528"/>
    </source>
</evidence>
<protein>
    <recommendedName>
        <fullName evidence="19">AIG1-type G domain-containing protein</fullName>
    </recommendedName>
</protein>
<evidence type="ECO:0000256" key="14">
    <source>
        <dbReference type="ARBA" id="ARBA00022989"/>
    </source>
</evidence>
<dbReference type="InterPro" id="IPR006703">
    <property type="entry name" value="G_AIG1"/>
</dbReference>
<dbReference type="GO" id="GO:0005525">
    <property type="term" value="F:GTP binding"/>
    <property type="evidence" value="ECO:0007669"/>
    <property type="project" value="UniProtKB-KW"/>
</dbReference>
<evidence type="ECO:0000256" key="2">
    <source>
        <dbReference type="ARBA" id="ARBA00004167"/>
    </source>
</evidence>
<evidence type="ECO:0000256" key="7">
    <source>
        <dbReference type="ARBA" id="ARBA00022692"/>
    </source>
</evidence>
<comment type="cofactor">
    <cofactor evidence="1">
        <name>Mg(2+)</name>
        <dbReference type="ChEBI" id="CHEBI:18420"/>
    </cofactor>
</comment>
<dbReference type="GO" id="GO:0016020">
    <property type="term" value="C:membrane"/>
    <property type="evidence" value="ECO:0007669"/>
    <property type="project" value="UniProtKB-SubCell"/>
</dbReference>
<dbReference type="OrthoDB" id="425923at2759"/>
<dbReference type="EnsemblMetazoa" id="Aqu2.1.42521_001">
    <property type="protein sequence ID" value="Aqu2.1.42521_001"/>
    <property type="gene ID" value="Aqu2.1.42521"/>
</dbReference>
<keyword evidence="5" id="KW-0150">Chloroplast</keyword>
<keyword evidence="6" id="KW-0934">Plastid</keyword>
<sequence length="298" mass="33956">MSNKWSDADDNLYEEIDEVSPPNEGQPIEEPPATLLHKKYKKKLGKKDVHILLTGLSGAGKSTLANAMLGETVALTGCGPDSVEASKSYHEGEFEGVKLQVCDTNGYSESNREIPESDGFNLILLCIKITNRVGDSEVNLLQALGEAFDKEAWSRTVIVLTFANFLTQDAKIELLKTEEEKCQAIKEVMEEYKESITKHLRGYMNNRKVRKIPFCLAGKSDLSDPTNRDARKLLTTEDWLVDLWEISAKRSKPLRGQKWYNRLFAFIKKTFSRREEQKQHVEEKQVEEVQKVEIEERS</sequence>
<dbReference type="GO" id="GO:0015031">
    <property type="term" value="P:protein transport"/>
    <property type="evidence" value="ECO:0007669"/>
    <property type="project" value="UniProtKB-KW"/>
</dbReference>
<dbReference type="InParanoid" id="A0A1X7VQ85"/>
<reference evidence="20" key="1">
    <citation type="submission" date="2017-05" db="UniProtKB">
        <authorList>
            <consortium name="EnsemblMetazoa"/>
        </authorList>
    </citation>
    <scope>IDENTIFICATION</scope>
</reference>
<keyword evidence="8" id="KW-0479">Metal-binding</keyword>
<comment type="subcellular location">
    <subcellularLocation>
        <location evidence="2">Membrane</location>
        <topology evidence="2">Single-pass membrane protein</topology>
    </subcellularLocation>
    <subcellularLocation>
        <location evidence="17">Plastid</location>
        <location evidence="17">Chloroplast outer membrane</location>
    </subcellularLocation>
</comment>
<feature type="compositionally biased region" description="Acidic residues" evidence="18">
    <location>
        <begin position="8"/>
        <end position="18"/>
    </location>
</feature>